<accession>A0ABU2SET9</accession>
<gene>
    <name evidence="3" type="ORF">RM609_00010</name>
</gene>
<organism evidence="3 4">
    <name type="scientific">Streptomyces hesseae</name>
    <dbReference type="NCBI Taxonomy" id="3075519"/>
    <lineage>
        <taxon>Bacteria</taxon>
        <taxon>Bacillati</taxon>
        <taxon>Actinomycetota</taxon>
        <taxon>Actinomycetes</taxon>
        <taxon>Kitasatosporales</taxon>
        <taxon>Streptomycetaceae</taxon>
        <taxon>Streptomyces</taxon>
    </lineage>
</organism>
<dbReference type="Gene3D" id="3.30.1490.20">
    <property type="entry name" value="ATP-grasp fold, A domain"/>
    <property type="match status" value="1"/>
</dbReference>
<dbReference type="Gene3D" id="3.30.470.20">
    <property type="entry name" value="ATP-grasp fold, B domain"/>
    <property type="match status" value="1"/>
</dbReference>
<sequence>MRATRVVVLGEFRADRLVPRLRRAGAEVVVLGFAELDGFLGPGVVCGRLPDTLGEPALMRLLDDHDADVAVPNMGCPGQEQFLPVYARARSSLRGTGRRVHGHAEEFAVLASDKVVLHRTAERRGWPVPLGVVCARAEAVRAAVRELGFPVLVKEARSEFHTGRHYVRDDARLGRACGEVTYPVLVQRAVTGGEFAVELLSLPGRTVAWPVASLGRLDGDCAPGRRVRVAPAALPARARAELTAVLGDIVETHKPHGPWQMDFAVDDGSGGIRVIELNGRLGGVSNMSRAATGLDPHAAYADTVLGRPLPRPPAARRVALELPMTPGAALPPAPPGTELTPYPGNPGNPGPVHGGVQRAVLGVPADFPTESVGDWLRALPPGVLLDAPEEAIAQLTRGAHALRPVRRGGS</sequence>
<comment type="caution">
    <text evidence="3">The sequence shown here is derived from an EMBL/GenBank/DDBJ whole genome shotgun (WGS) entry which is preliminary data.</text>
</comment>
<protein>
    <recommendedName>
        <fullName evidence="2">ATP-grasp domain-containing protein</fullName>
    </recommendedName>
</protein>
<dbReference type="PROSITE" id="PS50975">
    <property type="entry name" value="ATP_GRASP"/>
    <property type="match status" value="1"/>
</dbReference>
<proteinExistence type="predicted"/>
<dbReference type="Proteomes" id="UP001180531">
    <property type="component" value="Unassembled WGS sequence"/>
</dbReference>
<dbReference type="SUPFAM" id="SSF56059">
    <property type="entry name" value="Glutathione synthetase ATP-binding domain-like"/>
    <property type="match status" value="1"/>
</dbReference>
<dbReference type="RefSeq" id="WP_311606765.1">
    <property type="nucleotide sequence ID" value="NZ_JAVRFI010000001.1"/>
</dbReference>
<evidence type="ECO:0000313" key="4">
    <source>
        <dbReference type="Proteomes" id="UP001180531"/>
    </source>
</evidence>
<dbReference type="InterPro" id="IPR013815">
    <property type="entry name" value="ATP_grasp_subdomain_1"/>
</dbReference>
<evidence type="ECO:0000256" key="1">
    <source>
        <dbReference type="PROSITE-ProRule" id="PRU00409"/>
    </source>
</evidence>
<dbReference type="InterPro" id="IPR011761">
    <property type="entry name" value="ATP-grasp"/>
</dbReference>
<evidence type="ECO:0000259" key="2">
    <source>
        <dbReference type="PROSITE" id="PS50975"/>
    </source>
</evidence>
<keyword evidence="4" id="KW-1185">Reference proteome</keyword>
<keyword evidence="1" id="KW-0067">ATP-binding</keyword>
<dbReference type="EMBL" id="JAVRFI010000001">
    <property type="protein sequence ID" value="MDT0447491.1"/>
    <property type="molecule type" value="Genomic_DNA"/>
</dbReference>
<reference evidence="3" key="1">
    <citation type="submission" date="2024-05" db="EMBL/GenBank/DDBJ databases">
        <title>30 novel species of actinomycetes from the DSMZ collection.</title>
        <authorList>
            <person name="Nouioui I."/>
        </authorList>
    </citation>
    <scope>NUCLEOTIDE SEQUENCE</scope>
    <source>
        <strain evidence="3">DSM 40473</strain>
    </source>
</reference>
<evidence type="ECO:0000313" key="3">
    <source>
        <dbReference type="EMBL" id="MDT0447491.1"/>
    </source>
</evidence>
<keyword evidence="1" id="KW-0547">Nucleotide-binding</keyword>
<feature type="domain" description="ATP-grasp" evidence="2">
    <location>
        <begin position="118"/>
        <end position="305"/>
    </location>
</feature>
<name>A0ABU2SET9_9ACTN</name>